<evidence type="ECO:0000313" key="1">
    <source>
        <dbReference type="EMBL" id="MCK9874729.1"/>
    </source>
</evidence>
<dbReference type="Proteomes" id="UP001201873">
    <property type="component" value="Unassembled WGS sequence"/>
</dbReference>
<dbReference type="EMBL" id="JALKFT010000002">
    <property type="protein sequence ID" value="MCK9874729.1"/>
    <property type="molecule type" value="Genomic_DNA"/>
</dbReference>
<reference evidence="1 2" key="1">
    <citation type="submission" date="2022-04" db="EMBL/GenBank/DDBJ databases">
        <title>Genome diversity in the genus Frankia.</title>
        <authorList>
            <person name="Carlos-Shanley C."/>
            <person name="Hahn D."/>
        </authorList>
    </citation>
    <scope>NUCLEOTIDE SEQUENCE [LARGE SCALE GENOMIC DNA]</scope>
    <source>
        <strain evidence="1 2">Ag45/Mut15</strain>
    </source>
</reference>
<protein>
    <submittedName>
        <fullName evidence="1">YbjN domain-containing protein</fullName>
    </submittedName>
</protein>
<dbReference type="InterPro" id="IPR019660">
    <property type="entry name" value="Put_sensory_transdc_reg_YbjN"/>
</dbReference>
<evidence type="ECO:0000313" key="2">
    <source>
        <dbReference type="Proteomes" id="UP001201873"/>
    </source>
</evidence>
<accession>A0ABT0JT73</accession>
<proteinExistence type="predicted"/>
<sequence>MTAPIDAPERERLDAVIATALADLELAFEHVGTGSFLVTLEGEHKLRTMTWLVVQDHTLLVEAFFMRAPAENTAGTYGFLLGRNARTYGVHFSIDRVGDIFLTGQVPLAAVSADEIDRILGCVGTYADENFDPAIALGFASAIEREKAWRAKLAADAGSVTRPA</sequence>
<organism evidence="1 2">
    <name type="scientific">Frankia umida</name>
    <dbReference type="NCBI Taxonomy" id="573489"/>
    <lineage>
        <taxon>Bacteria</taxon>
        <taxon>Bacillati</taxon>
        <taxon>Actinomycetota</taxon>
        <taxon>Actinomycetes</taxon>
        <taxon>Frankiales</taxon>
        <taxon>Frankiaceae</taxon>
        <taxon>Frankia</taxon>
    </lineage>
</organism>
<dbReference type="RefSeq" id="WP_248815411.1">
    <property type="nucleotide sequence ID" value="NZ_JALKFT010000002.1"/>
</dbReference>
<dbReference type="SUPFAM" id="SSF69635">
    <property type="entry name" value="Type III secretory system chaperone-like"/>
    <property type="match status" value="1"/>
</dbReference>
<comment type="caution">
    <text evidence="1">The sequence shown here is derived from an EMBL/GenBank/DDBJ whole genome shotgun (WGS) entry which is preliminary data.</text>
</comment>
<dbReference type="Pfam" id="PF10722">
    <property type="entry name" value="YbjN"/>
    <property type="match status" value="1"/>
</dbReference>
<keyword evidence="2" id="KW-1185">Reference proteome</keyword>
<dbReference type="Gene3D" id="3.30.1460.10">
    <property type="match status" value="1"/>
</dbReference>
<gene>
    <name evidence="1" type="ORF">MXD59_02845</name>
</gene>
<name>A0ABT0JT73_9ACTN</name>